<keyword evidence="3" id="KW-1185">Reference proteome</keyword>
<feature type="region of interest" description="Disordered" evidence="1">
    <location>
        <begin position="289"/>
        <end position="343"/>
    </location>
</feature>
<dbReference type="CDD" id="cd00167">
    <property type="entry name" value="SANT"/>
    <property type="match status" value="1"/>
</dbReference>
<dbReference type="SUPFAM" id="SSF46689">
    <property type="entry name" value="Homeodomain-like"/>
    <property type="match status" value="1"/>
</dbReference>
<reference evidence="2" key="1">
    <citation type="journal article" date="2020" name="Stud. Mycol.">
        <title>101 Dothideomycetes genomes: a test case for predicting lifestyles and emergence of pathogens.</title>
        <authorList>
            <person name="Haridas S."/>
            <person name="Albert R."/>
            <person name="Binder M."/>
            <person name="Bloem J."/>
            <person name="Labutti K."/>
            <person name="Salamov A."/>
            <person name="Andreopoulos B."/>
            <person name="Baker S."/>
            <person name="Barry K."/>
            <person name="Bills G."/>
            <person name="Bluhm B."/>
            <person name="Cannon C."/>
            <person name="Castanera R."/>
            <person name="Culley D."/>
            <person name="Daum C."/>
            <person name="Ezra D."/>
            <person name="Gonzalez J."/>
            <person name="Henrissat B."/>
            <person name="Kuo A."/>
            <person name="Liang C."/>
            <person name="Lipzen A."/>
            <person name="Lutzoni F."/>
            <person name="Magnuson J."/>
            <person name="Mondo S."/>
            <person name="Nolan M."/>
            <person name="Ohm R."/>
            <person name="Pangilinan J."/>
            <person name="Park H.-J."/>
            <person name="Ramirez L."/>
            <person name="Alfaro M."/>
            <person name="Sun H."/>
            <person name="Tritt A."/>
            <person name="Yoshinaga Y."/>
            <person name="Zwiers L.-H."/>
            <person name="Turgeon B."/>
            <person name="Goodwin S."/>
            <person name="Spatafora J."/>
            <person name="Crous P."/>
            <person name="Grigoriev I."/>
        </authorList>
    </citation>
    <scope>NUCLEOTIDE SEQUENCE</scope>
    <source>
        <strain evidence="2">CBS 115976</strain>
    </source>
</reference>
<evidence type="ECO:0000313" key="3">
    <source>
        <dbReference type="Proteomes" id="UP000799302"/>
    </source>
</evidence>
<sequence length="343" mass="39549">MSIIKLSPKSRSRTPPSRRPRLNSCNQSMRKSSQWLPEDDKLLLEARAKGQGWTDIAEIFKERSGRCIQKSKLSPSSNACRKRHERITASLNPFPEDGDGPGRELFCSVYKRVQRQMWELMATELDRELVKNGQDHYKVSWEQLEELIFSMGKKTVMVMVRRHEKKLSSTQPDSSPSTRESSLAALPHANEFDQSRHSALVLPSTYPMYTQPPPQNRMYDGYDYTQLPAMMAQHSPMSHAAPIQQPSPRHYDNAVAPPVISRQMQYHHTPPQQTYEFTAQYSIPEQAYHEQQRRMMPPQGYQPAHQPHRDTEPSDRSNGRSVSIRSMLHTPGMEQNGPERDVR</sequence>
<feature type="compositionally biased region" description="Basic and acidic residues" evidence="1">
    <location>
        <begin position="307"/>
        <end position="318"/>
    </location>
</feature>
<gene>
    <name evidence="2" type="ORF">BT63DRAFT_425376</name>
</gene>
<proteinExistence type="predicted"/>
<evidence type="ECO:0000256" key="1">
    <source>
        <dbReference type="SAM" id="MobiDB-lite"/>
    </source>
</evidence>
<dbReference type="AlphaFoldDB" id="A0A6A6UDR3"/>
<feature type="compositionally biased region" description="Basic residues" evidence="1">
    <location>
        <begin position="8"/>
        <end position="21"/>
    </location>
</feature>
<evidence type="ECO:0008006" key="4">
    <source>
        <dbReference type="Google" id="ProtNLM"/>
    </source>
</evidence>
<dbReference type="EMBL" id="MU004235">
    <property type="protein sequence ID" value="KAF2669701.1"/>
    <property type="molecule type" value="Genomic_DNA"/>
</dbReference>
<feature type="region of interest" description="Disordered" evidence="1">
    <location>
        <begin position="1"/>
        <end position="32"/>
    </location>
</feature>
<dbReference type="InterPro" id="IPR001005">
    <property type="entry name" value="SANT/Myb"/>
</dbReference>
<protein>
    <recommendedName>
        <fullName evidence="4">Myb-like domain-containing protein</fullName>
    </recommendedName>
</protein>
<organism evidence="2 3">
    <name type="scientific">Microthyrium microscopicum</name>
    <dbReference type="NCBI Taxonomy" id="703497"/>
    <lineage>
        <taxon>Eukaryota</taxon>
        <taxon>Fungi</taxon>
        <taxon>Dikarya</taxon>
        <taxon>Ascomycota</taxon>
        <taxon>Pezizomycotina</taxon>
        <taxon>Dothideomycetes</taxon>
        <taxon>Dothideomycetes incertae sedis</taxon>
        <taxon>Microthyriales</taxon>
        <taxon>Microthyriaceae</taxon>
        <taxon>Microthyrium</taxon>
    </lineage>
</organism>
<feature type="compositionally biased region" description="Polar residues" evidence="1">
    <location>
        <begin position="23"/>
        <end position="32"/>
    </location>
</feature>
<dbReference type="Proteomes" id="UP000799302">
    <property type="component" value="Unassembled WGS sequence"/>
</dbReference>
<evidence type="ECO:0000313" key="2">
    <source>
        <dbReference type="EMBL" id="KAF2669701.1"/>
    </source>
</evidence>
<name>A0A6A6UDR3_9PEZI</name>
<dbReference type="OrthoDB" id="4151352at2759"/>
<dbReference type="InterPro" id="IPR009057">
    <property type="entry name" value="Homeodomain-like_sf"/>
</dbReference>
<accession>A0A6A6UDR3</accession>